<feature type="compositionally biased region" description="Polar residues" evidence="1">
    <location>
        <begin position="215"/>
        <end position="225"/>
    </location>
</feature>
<evidence type="ECO:0000313" key="2">
    <source>
        <dbReference type="EMBL" id="KAK0528561.1"/>
    </source>
</evidence>
<comment type="caution">
    <text evidence="2">The sequence shown here is derived from an EMBL/GenBank/DDBJ whole genome shotgun (WGS) entry which is preliminary data.</text>
</comment>
<protein>
    <submittedName>
        <fullName evidence="2">Uncharacterized protein</fullName>
    </submittedName>
</protein>
<accession>A0AAN6JJ87</accession>
<sequence length="225" mass="24965">MDTNLNTASSNNGPVSLPASSLPHPLSQYAETLEPVFDNCGAMTSALHLLGDVETRLEQSALRDEKHRQAMHAKLRSDLQEVIKRVREEASEHGARIKQESIAHQERVHTQLDNMLQRFEAGLTDSDEHSKQGFTLLLAATKACNQQVRRTVTLGQRAWMRMQAQLVSFNAWAVAWPEAVRLSTQDDEDDGTVDHGHPPRYELRSLGPLIASGGPRTQGTDANNL</sequence>
<evidence type="ECO:0000313" key="3">
    <source>
        <dbReference type="Proteomes" id="UP001176521"/>
    </source>
</evidence>
<keyword evidence="3" id="KW-1185">Reference proteome</keyword>
<gene>
    <name evidence="2" type="ORF">OC842_004515</name>
</gene>
<reference evidence="2" key="1">
    <citation type="journal article" date="2023" name="PhytoFront">
        <title>Draft Genome Resources of Seven Strains of Tilletia horrida, Causal Agent of Kernel Smut of Rice.</title>
        <authorList>
            <person name="Khanal S."/>
            <person name="Antony Babu S."/>
            <person name="Zhou X.G."/>
        </authorList>
    </citation>
    <scope>NUCLEOTIDE SEQUENCE</scope>
    <source>
        <strain evidence="2">TX3</strain>
    </source>
</reference>
<dbReference type="Proteomes" id="UP001176521">
    <property type="component" value="Unassembled WGS sequence"/>
</dbReference>
<dbReference type="AlphaFoldDB" id="A0AAN6JJ87"/>
<feature type="region of interest" description="Disordered" evidence="1">
    <location>
        <begin position="184"/>
        <end position="225"/>
    </location>
</feature>
<organism evidence="2 3">
    <name type="scientific">Tilletia horrida</name>
    <dbReference type="NCBI Taxonomy" id="155126"/>
    <lineage>
        <taxon>Eukaryota</taxon>
        <taxon>Fungi</taxon>
        <taxon>Dikarya</taxon>
        <taxon>Basidiomycota</taxon>
        <taxon>Ustilaginomycotina</taxon>
        <taxon>Exobasidiomycetes</taxon>
        <taxon>Tilletiales</taxon>
        <taxon>Tilletiaceae</taxon>
        <taxon>Tilletia</taxon>
    </lineage>
</organism>
<proteinExistence type="predicted"/>
<dbReference type="EMBL" id="JAPDMQ010000270">
    <property type="protein sequence ID" value="KAK0528561.1"/>
    <property type="molecule type" value="Genomic_DNA"/>
</dbReference>
<evidence type="ECO:0000256" key="1">
    <source>
        <dbReference type="SAM" id="MobiDB-lite"/>
    </source>
</evidence>
<feature type="compositionally biased region" description="Basic and acidic residues" evidence="1">
    <location>
        <begin position="192"/>
        <end position="203"/>
    </location>
</feature>
<name>A0AAN6JJ87_9BASI</name>